<keyword evidence="3" id="KW-1185">Reference proteome</keyword>
<dbReference type="RefSeq" id="WP_172455136.1">
    <property type="nucleotide sequence ID" value="NZ_JANJZD010000013.1"/>
</dbReference>
<dbReference type="PANTHER" id="PTHR37305:SF1">
    <property type="entry name" value="MEMBRANE PROTEIN"/>
    <property type="match status" value="1"/>
</dbReference>
<sequence length="374" mass="41645">MWELIKYELQKLMKKKLVWAFIVGMALMQIAMTCEWIYPGPEVVQYFQDGSLVALEGKDAIRAAKAIGKRYEGPLTDGKVQAILAEYTMSDEDMTEHSLDPSIESYYSHNFLYSALNQFYTADGSWNGMTVQEVYGELAPDLTLGYGSGWERLLFAVVNTLLSLGCVVTIILAPLFSEEYTKRTDALILTGAYGKTKCAWAKIIAGFTVSMSLTALVILLFGAVFLFHYGTDGWNASIQLGQISAFTAVPYPMTYGQGILYALLLWFTAGLTLTAVAILISAVAKSTFTSLVISFALFVVPMFLPWRKWRFLNLPAQFFPVRQMQLADIFTCPLLEAGAFQLNIIWLSIPVALAATLICVFYARRAFARHQVMG</sequence>
<feature type="transmembrane region" description="Helical" evidence="1">
    <location>
        <begin position="153"/>
        <end position="176"/>
    </location>
</feature>
<keyword evidence="1" id="KW-1133">Transmembrane helix</keyword>
<keyword evidence="1" id="KW-0472">Membrane</keyword>
<evidence type="ECO:0000313" key="3">
    <source>
        <dbReference type="Proteomes" id="UP000236311"/>
    </source>
</evidence>
<name>A0A2K4ZIA6_9FIRM</name>
<dbReference type="Pfam" id="PF12679">
    <property type="entry name" value="ABC2_membrane_2"/>
    <property type="match status" value="1"/>
</dbReference>
<feature type="transmembrane region" description="Helical" evidence="1">
    <location>
        <begin position="259"/>
        <end position="280"/>
    </location>
</feature>
<keyword evidence="1" id="KW-0812">Transmembrane</keyword>
<dbReference type="GO" id="GO:0140359">
    <property type="term" value="F:ABC-type transporter activity"/>
    <property type="evidence" value="ECO:0007669"/>
    <property type="project" value="InterPro"/>
</dbReference>
<feature type="transmembrane region" description="Helical" evidence="1">
    <location>
        <begin position="17"/>
        <end position="38"/>
    </location>
</feature>
<dbReference type="Proteomes" id="UP000236311">
    <property type="component" value="Unassembled WGS sequence"/>
</dbReference>
<protein>
    <submittedName>
        <fullName evidence="2">ABC-2 family transporter protein</fullName>
    </submittedName>
</protein>
<feature type="transmembrane region" description="Helical" evidence="1">
    <location>
        <begin position="344"/>
        <end position="363"/>
    </location>
</feature>
<feature type="transmembrane region" description="Helical" evidence="1">
    <location>
        <begin position="287"/>
        <end position="306"/>
    </location>
</feature>
<gene>
    <name evidence="2" type="ORF">AMURIS_02932</name>
</gene>
<reference evidence="2 3" key="1">
    <citation type="submission" date="2018-01" db="EMBL/GenBank/DDBJ databases">
        <authorList>
            <person name="Gaut B.S."/>
            <person name="Morton B.R."/>
            <person name="Clegg M.T."/>
            <person name="Duvall M.R."/>
        </authorList>
    </citation>
    <scope>NUCLEOTIDE SEQUENCE [LARGE SCALE GENOMIC DNA]</scope>
    <source>
        <strain evidence="2">GP69</strain>
    </source>
</reference>
<accession>A0A2K4ZIA6</accession>
<dbReference type="EMBL" id="OFSM01000014">
    <property type="protein sequence ID" value="SOY30209.1"/>
    <property type="molecule type" value="Genomic_DNA"/>
</dbReference>
<evidence type="ECO:0000313" key="2">
    <source>
        <dbReference type="EMBL" id="SOY30209.1"/>
    </source>
</evidence>
<dbReference type="PANTHER" id="PTHR37305">
    <property type="entry name" value="INTEGRAL MEMBRANE PROTEIN-RELATED"/>
    <property type="match status" value="1"/>
</dbReference>
<dbReference type="AlphaFoldDB" id="A0A2K4ZIA6"/>
<organism evidence="2 3">
    <name type="scientific">Acetatifactor muris</name>
    <dbReference type="NCBI Taxonomy" id="879566"/>
    <lineage>
        <taxon>Bacteria</taxon>
        <taxon>Bacillati</taxon>
        <taxon>Bacillota</taxon>
        <taxon>Clostridia</taxon>
        <taxon>Lachnospirales</taxon>
        <taxon>Lachnospiraceae</taxon>
        <taxon>Acetatifactor</taxon>
    </lineage>
</organism>
<dbReference type="GO" id="GO:0005886">
    <property type="term" value="C:plasma membrane"/>
    <property type="evidence" value="ECO:0007669"/>
    <property type="project" value="UniProtKB-SubCell"/>
</dbReference>
<proteinExistence type="predicted"/>
<feature type="transmembrane region" description="Helical" evidence="1">
    <location>
        <begin position="203"/>
        <end position="227"/>
    </location>
</feature>
<evidence type="ECO:0000256" key="1">
    <source>
        <dbReference type="SAM" id="Phobius"/>
    </source>
</evidence>